<sequence length="41" mass="4481">SIALDTKGPEIRTGLWAEGTNAEFNLQIGEAVRLTTDEAYE</sequence>
<dbReference type="InterPro" id="IPR011037">
    <property type="entry name" value="Pyrv_Knase-like_insert_dom_sf"/>
</dbReference>
<dbReference type="EMBL" id="CAJOBI010127299">
    <property type="protein sequence ID" value="CAF4707402.1"/>
    <property type="molecule type" value="Genomic_DNA"/>
</dbReference>
<evidence type="ECO:0000313" key="1">
    <source>
        <dbReference type="EMBL" id="CAF4707402.1"/>
    </source>
</evidence>
<gene>
    <name evidence="1" type="ORF">SMN809_LOCUS43292</name>
</gene>
<protein>
    <submittedName>
        <fullName evidence="1">Uncharacterized protein</fullName>
    </submittedName>
</protein>
<feature type="non-terminal residue" evidence="1">
    <location>
        <position position="1"/>
    </location>
</feature>
<reference evidence="1" key="1">
    <citation type="submission" date="2021-02" db="EMBL/GenBank/DDBJ databases">
        <authorList>
            <person name="Nowell W R."/>
        </authorList>
    </citation>
    <scope>NUCLEOTIDE SEQUENCE</scope>
</reference>
<dbReference type="SUPFAM" id="SSF50800">
    <property type="entry name" value="PK beta-barrel domain-like"/>
    <property type="match status" value="1"/>
</dbReference>
<dbReference type="Proteomes" id="UP000676336">
    <property type="component" value="Unassembled WGS sequence"/>
</dbReference>
<organism evidence="1 2">
    <name type="scientific">Rotaria magnacalcarata</name>
    <dbReference type="NCBI Taxonomy" id="392030"/>
    <lineage>
        <taxon>Eukaryota</taxon>
        <taxon>Metazoa</taxon>
        <taxon>Spiralia</taxon>
        <taxon>Gnathifera</taxon>
        <taxon>Rotifera</taxon>
        <taxon>Eurotatoria</taxon>
        <taxon>Bdelloidea</taxon>
        <taxon>Philodinida</taxon>
        <taxon>Philodinidae</taxon>
        <taxon>Rotaria</taxon>
    </lineage>
</organism>
<dbReference type="InterPro" id="IPR015806">
    <property type="entry name" value="Pyrv_Knase_insert_dom_sf"/>
</dbReference>
<dbReference type="AlphaFoldDB" id="A0A8S3AEK5"/>
<comment type="caution">
    <text evidence="1">The sequence shown here is derived from an EMBL/GenBank/DDBJ whole genome shotgun (WGS) entry which is preliminary data.</text>
</comment>
<dbReference type="Gene3D" id="2.40.33.10">
    <property type="entry name" value="PK beta-barrel domain-like"/>
    <property type="match status" value="1"/>
</dbReference>
<evidence type="ECO:0000313" key="2">
    <source>
        <dbReference type="Proteomes" id="UP000676336"/>
    </source>
</evidence>
<feature type="non-terminal residue" evidence="1">
    <location>
        <position position="41"/>
    </location>
</feature>
<proteinExistence type="predicted"/>
<name>A0A8S3AEK5_9BILA</name>
<accession>A0A8S3AEK5</accession>
<dbReference type="GO" id="GO:0004743">
    <property type="term" value="F:pyruvate kinase activity"/>
    <property type="evidence" value="ECO:0007669"/>
    <property type="project" value="InterPro"/>
</dbReference>